<accession>A0ABQ1VTG4</accession>
<keyword evidence="7" id="KW-0449">Lipoprotein</keyword>
<evidence type="ECO:0000256" key="1">
    <source>
        <dbReference type="ARBA" id="ARBA00008520"/>
    </source>
</evidence>
<gene>
    <name evidence="9" type="primary">msmE</name>
    <name evidence="9" type="ORF">GCM10010913_19550</name>
</gene>
<evidence type="ECO:0000313" key="9">
    <source>
        <dbReference type="EMBL" id="GGF97873.1"/>
    </source>
</evidence>
<feature type="chain" id="PRO_5046811603" evidence="8">
    <location>
        <begin position="27"/>
        <end position="418"/>
    </location>
</feature>
<proteinExistence type="inferred from homology"/>
<dbReference type="SUPFAM" id="SSF53850">
    <property type="entry name" value="Periplasmic binding protein-like II"/>
    <property type="match status" value="1"/>
</dbReference>
<evidence type="ECO:0000256" key="5">
    <source>
        <dbReference type="ARBA" id="ARBA00023136"/>
    </source>
</evidence>
<dbReference type="Pfam" id="PF01547">
    <property type="entry name" value="SBP_bac_1"/>
    <property type="match status" value="1"/>
</dbReference>
<dbReference type="PANTHER" id="PTHR43649:SF33">
    <property type="entry name" value="POLYGALACTURONAN_RHAMNOGALACTURONAN-BINDING PROTEIN YTCQ"/>
    <property type="match status" value="1"/>
</dbReference>
<evidence type="ECO:0000256" key="4">
    <source>
        <dbReference type="ARBA" id="ARBA00022729"/>
    </source>
</evidence>
<evidence type="ECO:0000256" key="6">
    <source>
        <dbReference type="ARBA" id="ARBA00023139"/>
    </source>
</evidence>
<keyword evidence="3" id="KW-1003">Cell membrane</keyword>
<dbReference type="PROSITE" id="PS01037">
    <property type="entry name" value="SBP_BACTERIAL_1"/>
    <property type="match status" value="1"/>
</dbReference>
<name>A0ABQ1VTG4_9BACL</name>
<dbReference type="InterPro" id="IPR006061">
    <property type="entry name" value="SBP_1_CS"/>
</dbReference>
<evidence type="ECO:0000256" key="2">
    <source>
        <dbReference type="ARBA" id="ARBA00022448"/>
    </source>
</evidence>
<feature type="signal peptide" evidence="8">
    <location>
        <begin position="1"/>
        <end position="26"/>
    </location>
</feature>
<dbReference type="Gene3D" id="3.40.190.10">
    <property type="entry name" value="Periplasmic binding protein-like II"/>
    <property type="match status" value="2"/>
</dbReference>
<keyword evidence="10" id="KW-1185">Reference proteome</keyword>
<evidence type="ECO:0000256" key="3">
    <source>
        <dbReference type="ARBA" id="ARBA00022475"/>
    </source>
</evidence>
<dbReference type="InterPro" id="IPR006059">
    <property type="entry name" value="SBP"/>
</dbReference>
<evidence type="ECO:0000256" key="7">
    <source>
        <dbReference type="ARBA" id="ARBA00023288"/>
    </source>
</evidence>
<keyword evidence="2" id="KW-0813">Transport</keyword>
<keyword evidence="5" id="KW-0472">Membrane</keyword>
<dbReference type="InterPro" id="IPR050490">
    <property type="entry name" value="Bact_solute-bd_prot1"/>
</dbReference>
<protein>
    <submittedName>
        <fullName evidence="9">Multiple sugar-binding protein</fullName>
    </submittedName>
</protein>
<dbReference type="PANTHER" id="PTHR43649">
    <property type="entry name" value="ARABINOSE-BINDING PROTEIN-RELATED"/>
    <property type="match status" value="1"/>
</dbReference>
<dbReference type="Proteomes" id="UP000608420">
    <property type="component" value="Unassembled WGS sequence"/>
</dbReference>
<reference evidence="10" key="1">
    <citation type="journal article" date="2019" name="Int. J. Syst. Evol. Microbiol.">
        <title>The Global Catalogue of Microorganisms (GCM) 10K type strain sequencing project: providing services to taxonomists for standard genome sequencing and annotation.</title>
        <authorList>
            <consortium name="The Broad Institute Genomics Platform"/>
            <consortium name="The Broad Institute Genome Sequencing Center for Infectious Disease"/>
            <person name="Wu L."/>
            <person name="Ma J."/>
        </authorList>
    </citation>
    <scope>NUCLEOTIDE SEQUENCE [LARGE SCALE GENOMIC DNA]</scope>
    <source>
        <strain evidence="10">CGMCC 1.15420</strain>
    </source>
</reference>
<dbReference type="RefSeq" id="WP_120464460.1">
    <property type="nucleotide sequence ID" value="NZ_BMIW01000011.1"/>
</dbReference>
<organism evidence="9 10">
    <name type="scientific">Paenibacillus aceti</name>
    <dbReference type="NCBI Taxonomy" id="1820010"/>
    <lineage>
        <taxon>Bacteria</taxon>
        <taxon>Bacillati</taxon>
        <taxon>Bacillota</taxon>
        <taxon>Bacilli</taxon>
        <taxon>Bacillales</taxon>
        <taxon>Paenibacillaceae</taxon>
        <taxon>Paenibacillus</taxon>
    </lineage>
</organism>
<evidence type="ECO:0000256" key="8">
    <source>
        <dbReference type="SAM" id="SignalP"/>
    </source>
</evidence>
<dbReference type="PROSITE" id="PS51257">
    <property type="entry name" value="PROKAR_LIPOPROTEIN"/>
    <property type="match status" value="1"/>
</dbReference>
<keyword evidence="6" id="KW-0564">Palmitate</keyword>
<evidence type="ECO:0000313" key="10">
    <source>
        <dbReference type="Proteomes" id="UP000608420"/>
    </source>
</evidence>
<keyword evidence="4 8" id="KW-0732">Signal</keyword>
<dbReference type="EMBL" id="BMIW01000011">
    <property type="protein sequence ID" value="GGF97873.1"/>
    <property type="molecule type" value="Genomic_DNA"/>
</dbReference>
<comment type="similarity">
    <text evidence="1">Belongs to the bacterial solute-binding protein 1 family.</text>
</comment>
<comment type="caution">
    <text evidence="9">The sequence shown here is derived from an EMBL/GenBank/DDBJ whole genome shotgun (WGS) entry which is preliminary data.</text>
</comment>
<sequence>MRNKKATWGVALLAGVLLLSGCGSKANNNVAANNNSESEGNQVTIELFNQKSEIKDYMEQIIRNFEEENPNIKVNQVQVPDSRQVLYSRMASNDAPDIMSIFPNESDFRTQAESDYFLDLTDTDLLANVDPTYYEDVKVNGKDYSVPLTMNAYGIFYNVTKFNELGLTVPTTWGELENTAKAIKEKGKIPFATSFKDAWTAGHLTEALITNAENPEAAAKFFADPAAKAEDNAGIQKMITQMDFIRDYSQADAAGNGYNEAVNLFATGEALMLPQGIWAVPVIDMAGMEDEYKMFPVPNDSGAGVVTGGIDYALAISAETKHPEEAKKFVKFMTEQKTAQFLADNEKSPSTVNGVKANSPQTEDVTKLLSENGRFQPWLHFDWKAGLDSSWGTETSAYLIIKDKGALESWINKEFGKN</sequence>